<organism evidence="4 5">
    <name type="scientific">Algoriphagus iocasae</name>
    <dbReference type="NCBI Taxonomy" id="1836499"/>
    <lineage>
        <taxon>Bacteria</taxon>
        <taxon>Pseudomonadati</taxon>
        <taxon>Bacteroidota</taxon>
        <taxon>Cytophagia</taxon>
        <taxon>Cytophagales</taxon>
        <taxon>Cyclobacteriaceae</taxon>
        <taxon>Algoriphagus</taxon>
    </lineage>
</organism>
<sequence length="212" mass="24501">MIYQERFKRPLDMLMSSLMLLVLSPVFILLTLILGIYYRSSPFFAQARPGKNGKIFYILKFKTMDDILDERGLLLPDEKRITILGKWIRNSSLDEIPQLINVLKGDMSMVGPRPLLREYMMLYSEEQNRRHEMRPGVTGWAQVNGRNAISWEQKFKYDVWYVSNCSFLLDVKILFSTFFNVLAGKGITQQGHVSSGKFTGSTVRNLSNRSIS</sequence>
<protein>
    <submittedName>
        <fullName evidence="4">Undecaprenyl phosphate N,N'-diacetylbacillosamine 1-phosphate transferase</fullName>
        <ecNumber evidence="4">2.7.8.36</ecNumber>
    </submittedName>
</protein>
<evidence type="ECO:0000259" key="3">
    <source>
        <dbReference type="Pfam" id="PF02397"/>
    </source>
</evidence>
<keyword evidence="2" id="KW-0472">Membrane</keyword>
<comment type="similarity">
    <text evidence="1">Belongs to the bacterial sugar transferase family.</text>
</comment>
<evidence type="ECO:0000313" key="5">
    <source>
        <dbReference type="Proteomes" id="UP000588604"/>
    </source>
</evidence>
<name>A0A841N182_9BACT</name>
<evidence type="ECO:0000313" key="4">
    <source>
        <dbReference type="EMBL" id="MBB6327961.1"/>
    </source>
</evidence>
<keyword evidence="4" id="KW-0808">Transferase</keyword>
<dbReference type="InterPro" id="IPR003362">
    <property type="entry name" value="Bact_transf"/>
</dbReference>
<accession>A0A841N182</accession>
<dbReference type="PANTHER" id="PTHR30576:SF8">
    <property type="entry name" value="UNDECAPRENYL-PHOSPHATE GALACTOSE PHOSPHOTRANSFERASE"/>
    <property type="match status" value="1"/>
</dbReference>
<keyword evidence="2" id="KW-1133">Transmembrane helix</keyword>
<feature type="domain" description="Bacterial sugar transferase" evidence="3">
    <location>
        <begin position="8"/>
        <end position="182"/>
    </location>
</feature>
<dbReference type="Pfam" id="PF02397">
    <property type="entry name" value="Bac_transf"/>
    <property type="match status" value="1"/>
</dbReference>
<dbReference type="PANTHER" id="PTHR30576">
    <property type="entry name" value="COLANIC BIOSYNTHESIS UDP-GLUCOSE LIPID CARRIER TRANSFERASE"/>
    <property type="match status" value="1"/>
</dbReference>
<proteinExistence type="inferred from homology"/>
<comment type="caution">
    <text evidence="4">The sequence shown here is derived from an EMBL/GenBank/DDBJ whole genome shotgun (WGS) entry which is preliminary data.</text>
</comment>
<feature type="transmembrane region" description="Helical" evidence="2">
    <location>
        <begin position="12"/>
        <end position="38"/>
    </location>
</feature>
<dbReference type="AlphaFoldDB" id="A0A841N182"/>
<evidence type="ECO:0000256" key="2">
    <source>
        <dbReference type="SAM" id="Phobius"/>
    </source>
</evidence>
<keyword evidence="2" id="KW-0812">Transmembrane</keyword>
<dbReference type="EC" id="2.7.8.36" evidence="4"/>
<keyword evidence="5" id="KW-1185">Reference proteome</keyword>
<dbReference type="Proteomes" id="UP000588604">
    <property type="component" value="Unassembled WGS sequence"/>
</dbReference>
<reference evidence="4 5" key="1">
    <citation type="submission" date="2020-08" db="EMBL/GenBank/DDBJ databases">
        <title>Genomic Encyclopedia of Type Strains, Phase IV (KMG-IV): sequencing the most valuable type-strain genomes for metagenomic binning, comparative biology and taxonomic classification.</title>
        <authorList>
            <person name="Goeker M."/>
        </authorList>
    </citation>
    <scope>NUCLEOTIDE SEQUENCE [LARGE SCALE GENOMIC DNA]</scope>
    <source>
        <strain evidence="4 5">DSM 102044</strain>
    </source>
</reference>
<evidence type="ECO:0000256" key="1">
    <source>
        <dbReference type="ARBA" id="ARBA00006464"/>
    </source>
</evidence>
<dbReference type="EMBL" id="JACIJO010000003">
    <property type="protein sequence ID" value="MBB6327961.1"/>
    <property type="molecule type" value="Genomic_DNA"/>
</dbReference>
<gene>
    <name evidence="4" type="ORF">FHS59_003604</name>
</gene>
<dbReference type="GO" id="GO:0102334">
    <property type="term" value="F:N,N'-diacetylbacilliosaminyl-1-phosphate transferase activity"/>
    <property type="evidence" value="ECO:0007669"/>
    <property type="project" value="UniProtKB-EC"/>
</dbReference>